<accession>A0ABW4JV27</accession>
<dbReference type="InterPro" id="IPR003660">
    <property type="entry name" value="HAMP_dom"/>
</dbReference>
<keyword evidence="8" id="KW-1185">Reference proteome</keyword>
<dbReference type="SMART" id="SM00283">
    <property type="entry name" value="MA"/>
    <property type="match status" value="1"/>
</dbReference>
<dbReference type="RefSeq" id="WP_149890868.1">
    <property type="nucleotide sequence ID" value="NZ_JBHUFA010000001.1"/>
</dbReference>
<evidence type="ECO:0000313" key="7">
    <source>
        <dbReference type="EMBL" id="MFD1695396.1"/>
    </source>
</evidence>
<dbReference type="SUPFAM" id="SSF58104">
    <property type="entry name" value="Methyl-accepting chemotaxis protein (MCP) signaling domain"/>
    <property type="match status" value="1"/>
</dbReference>
<comment type="caution">
    <text evidence="7">The sequence shown here is derived from an EMBL/GenBank/DDBJ whole genome shotgun (WGS) entry which is preliminary data.</text>
</comment>
<feature type="domain" description="HAMP" evidence="6">
    <location>
        <begin position="224"/>
        <end position="277"/>
    </location>
</feature>
<reference evidence="8" key="1">
    <citation type="journal article" date="2019" name="Int. J. Syst. Evol. Microbiol.">
        <title>The Global Catalogue of Microorganisms (GCM) 10K type strain sequencing project: providing services to taxonomists for standard genome sequencing and annotation.</title>
        <authorList>
            <consortium name="The Broad Institute Genomics Platform"/>
            <consortium name="The Broad Institute Genome Sequencing Center for Infectious Disease"/>
            <person name="Wu L."/>
            <person name="Ma J."/>
        </authorList>
    </citation>
    <scope>NUCLEOTIDE SEQUENCE [LARGE SCALE GENOMIC DNA]</scope>
    <source>
        <strain evidence="8">JCM 3369</strain>
    </source>
</reference>
<dbReference type="PANTHER" id="PTHR32089">
    <property type="entry name" value="METHYL-ACCEPTING CHEMOTAXIS PROTEIN MCPB"/>
    <property type="match status" value="1"/>
</dbReference>
<keyword evidence="4" id="KW-1133">Transmembrane helix</keyword>
<evidence type="ECO:0000313" key="8">
    <source>
        <dbReference type="Proteomes" id="UP001597327"/>
    </source>
</evidence>
<evidence type="ECO:0000256" key="1">
    <source>
        <dbReference type="ARBA" id="ARBA00023224"/>
    </source>
</evidence>
<dbReference type="Proteomes" id="UP001597327">
    <property type="component" value="Unassembled WGS sequence"/>
</dbReference>
<sequence length="572" mass="60465">MKTLKAKLVIAAASVFALVALCSAGQLYMLDGLRSSNQELEQQARRFSGGVIDLAVQLQAMRFDIVQVQQWLTDISATRGLDGLNDGFDLAAEFAQSFEKDSAAARKLASDLGYADVVAGIDRIRGLFPTYYAAGRTMAEAYVQSGPEAGNAFMGSFDEAASSLTEEVDKVFADQVKVLARERAVLDEEAQLSLGAARDATWMNVINIVVVLVGLTALCAGIYRFGLAPLGKLAQALNRITAGDYTGELMESRREDEIGNVAKSILILRDKAAEREQLQAAALHEEQARSQRLRQREAIVAEFRNEVNGLIGQVNENMQRLESTATGLARLAENTDGNARDAAQASQVALDNVQAVAAATDQLSRSIEEINRRLSVTTNVVAEAAETTQQTNVKVARLSDAAEEIGEVVQLISTIAEQTNLLALNATIEAARAGDAGKGFAVVANEVKALATQTAKATESITAQIAEIQSATGDAAASIQEIARIMGEISQETTIIASAVTEQSSATDEISRSVNEAANGTQTTNAAVAGLAGNAGETTEAASHVTGAVQAVSQRTQGLTHQIEKFISSLSA</sequence>
<dbReference type="PANTHER" id="PTHR32089:SF112">
    <property type="entry name" value="LYSOZYME-LIKE PROTEIN-RELATED"/>
    <property type="match status" value="1"/>
</dbReference>
<dbReference type="CDD" id="cd06225">
    <property type="entry name" value="HAMP"/>
    <property type="match status" value="1"/>
</dbReference>
<evidence type="ECO:0000256" key="2">
    <source>
        <dbReference type="ARBA" id="ARBA00029447"/>
    </source>
</evidence>
<dbReference type="SMART" id="SM00304">
    <property type="entry name" value="HAMP"/>
    <property type="match status" value="1"/>
</dbReference>
<comment type="similarity">
    <text evidence="2">Belongs to the methyl-accepting chemotaxis (MCP) protein family.</text>
</comment>
<organism evidence="7 8">
    <name type="scientific">Roseibium aestuarii</name>
    <dbReference type="NCBI Taxonomy" id="2600299"/>
    <lineage>
        <taxon>Bacteria</taxon>
        <taxon>Pseudomonadati</taxon>
        <taxon>Pseudomonadota</taxon>
        <taxon>Alphaproteobacteria</taxon>
        <taxon>Hyphomicrobiales</taxon>
        <taxon>Stappiaceae</taxon>
        <taxon>Roseibium</taxon>
    </lineage>
</organism>
<keyword evidence="4" id="KW-0472">Membrane</keyword>
<keyword evidence="4" id="KW-0812">Transmembrane</keyword>
<dbReference type="PROSITE" id="PS50111">
    <property type="entry name" value="CHEMOTAXIS_TRANSDUC_2"/>
    <property type="match status" value="1"/>
</dbReference>
<feature type="transmembrane region" description="Helical" evidence="4">
    <location>
        <begin position="202"/>
        <end position="223"/>
    </location>
</feature>
<evidence type="ECO:0000256" key="4">
    <source>
        <dbReference type="SAM" id="Phobius"/>
    </source>
</evidence>
<keyword evidence="1 3" id="KW-0807">Transducer</keyword>
<dbReference type="EMBL" id="JBHUFA010000001">
    <property type="protein sequence ID" value="MFD1695396.1"/>
    <property type="molecule type" value="Genomic_DNA"/>
</dbReference>
<evidence type="ECO:0000259" key="5">
    <source>
        <dbReference type="PROSITE" id="PS50111"/>
    </source>
</evidence>
<dbReference type="PROSITE" id="PS50885">
    <property type="entry name" value="HAMP"/>
    <property type="match status" value="1"/>
</dbReference>
<gene>
    <name evidence="7" type="ORF">ACFSC7_07695</name>
</gene>
<dbReference type="InterPro" id="IPR004089">
    <property type="entry name" value="MCPsignal_dom"/>
</dbReference>
<dbReference type="Pfam" id="PF00015">
    <property type="entry name" value="MCPsignal"/>
    <property type="match status" value="1"/>
</dbReference>
<name>A0ABW4JV27_9HYPH</name>
<proteinExistence type="inferred from homology"/>
<evidence type="ECO:0000259" key="6">
    <source>
        <dbReference type="PROSITE" id="PS50885"/>
    </source>
</evidence>
<dbReference type="Gene3D" id="6.10.340.10">
    <property type="match status" value="1"/>
</dbReference>
<feature type="domain" description="Methyl-accepting transducer" evidence="5">
    <location>
        <begin position="292"/>
        <end position="546"/>
    </location>
</feature>
<dbReference type="Pfam" id="PF00672">
    <property type="entry name" value="HAMP"/>
    <property type="match status" value="1"/>
</dbReference>
<protein>
    <submittedName>
        <fullName evidence="7">Methyl-accepting chemotaxis protein</fullName>
    </submittedName>
</protein>
<dbReference type="Gene3D" id="1.10.287.950">
    <property type="entry name" value="Methyl-accepting chemotaxis protein"/>
    <property type="match status" value="1"/>
</dbReference>
<dbReference type="SUPFAM" id="SSF158472">
    <property type="entry name" value="HAMP domain-like"/>
    <property type="match status" value="1"/>
</dbReference>
<evidence type="ECO:0000256" key="3">
    <source>
        <dbReference type="PROSITE-ProRule" id="PRU00284"/>
    </source>
</evidence>